<reference evidence="1 2" key="1">
    <citation type="submission" date="2018-03" db="EMBL/GenBank/DDBJ databases">
        <title>Whole genome analyses suggest that Burkholderia sensu lato contains two further novel genera in the rhizoxinica-symbiotica group Mycetohabitans gen. nov., and Trinickia gen. nov.: implications for the evolution of diazotrophy and nodulation in the Burkholderiaceae.</title>
        <authorList>
            <person name="Estrada De Los Santos P."/>
            <person name="Palmer M."/>
            <person name="Chavez-Ramirez B."/>
            <person name="Steenkamp E.T."/>
            <person name="Hirsch A.M."/>
            <person name="Manyaka P."/>
            <person name="Maluk M."/>
            <person name="Lafos M."/>
            <person name="Crook M."/>
            <person name="Gross E."/>
            <person name="Simon M.F."/>
            <person name="Bueno Dos Reis Junior F."/>
            <person name="Poole P.S."/>
            <person name="Venter S.N."/>
            <person name="James E.K."/>
        </authorList>
    </citation>
    <scope>NUCLEOTIDE SEQUENCE [LARGE SCALE GENOMIC DNA]</scope>
    <source>
        <strain evidence="1 2">JPY-366</strain>
    </source>
</reference>
<dbReference type="EMBL" id="PYUC01000001">
    <property type="protein sequence ID" value="PTB22719.1"/>
    <property type="molecule type" value="Genomic_DNA"/>
</dbReference>
<proteinExistence type="predicted"/>
<protein>
    <submittedName>
        <fullName evidence="1">Uncharacterized protein</fullName>
    </submittedName>
</protein>
<accession>A0A2T3Y1U8</accession>
<comment type="caution">
    <text evidence="1">The sequence shown here is derived from an EMBL/GenBank/DDBJ whole genome shotgun (WGS) entry which is preliminary data.</text>
</comment>
<dbReference type="Proteomes" id="UP000240638">
    <property type="component" value="Unassembled WGS sequence"/>
</dbReference>
<dbReference type="AlphaFoldDB" id="A0A2T3Y1U8"/>
<organism evidence="1 2">
    <name type="scientific">Trinickia symbiotica</name>
    <dbReference type="NCBI Taxonomy" id="863227"/>
    <lineage>
        <taxon>Bacteria</taxon>
        <taxon>Pseudomonadati</taxon>
        <taxon>Pseudomonadota</taxon>
        <taxon>Betaproteobacteria</taxon>
        <taxon>Burkholderiales</taxon>
        <taxon>Burkholderiaceae</taxon>
        <taxon>Trinickia</taxon>
    </lineage>
</organism>
<evidence type="ECO:0000313" key="1">
    <source>
        <dbReference type="EMBL" id="PTB22719.1"/>
    </source>
</evidence>
<evidence type="ECO:0000313" key="2">
    <source>
        <dbReference type="Proteomes" id="UP000240638"/>
    </source>
</evidence>
<sequence>MVTIVRLEFQGRQILARVEAFFRQSECGLSDGVTKVAGNCVSVVRIVVGGATLIKRYRVHLCGIKYGGVLWRSFG</sequence>
<name>A0A2T3Y1U8_9BURK</name>
<gene>
    <name evidence="1" type="ORF">C9I57_02905</name>
</gene>